<feature type="domain" description="Glycosyltransferase subfamily 4-like N-terminal" evidence="2">
    <location>
        <begin position="13"/>
        <end position="179"/>
    </location>
</feature>
<gene>
    <name evidence="3" type="ORF">BN1208_0760</name>
</gene>
<organism evidence="3 4">
    <name type="scientific">Candidatus Methylopumilus planktonicus</name>
    <dbReference type="NCBI Taxonomy" id="1581557"/>
    <lineage>
        <taxon>Bacteria</taxon>
        <taxon>Pseudomonadati</taxon>
        <taxon>Pseudomonadota</taxon>
        <taxon>Betaproteobacteria</taxon>
        <taxon>Nitrosomonadales</taxon>
        <taxon>Methylophilaceae</taxon>
        <taxon>Candidatus Methylopumilus</taxon>
    </lineage>
</organism>
<dbReference type="Gene3D" id="3.40.50.2000">
    <property type="entry name" value="Glycogen Phosphorylase B"/>
    <property type="match status" value="4"/>
</dbReference>
<reference evidence="4" key="1">
    <citation type="submission" date="2014-12" db="EMBL/GenBank/DDBJ databases">
        <authorList>
            <person name="Salcher M.M."/>
        </authorList>
    </citation>
    <scope>NUCLEOTIDE SEQUENCE [LARGE SCALE GENOMIC DNA]</scope>
    <source>
        <strain evidence="4">MMS-10A-171</strain>
    </source>
</reference>
<sequence length="730" mass="82773">MKIAIIRRKFTAFGGAENFILRASSGLSQLGINFFIISELWKRNAHQSKNIQWIEAKSHGLFRFTKFIRFQKSVRKIIALNNFDLIQSHERLTGVDIYRLGDGIHAAWIDRLKEISPWYKKAWLSIDPYHQKIIRIEKEMSEDKNLFYVANSDLVKKELCNYYKVPESRIKVIENGIDTRSFHPATASKKEASKKQLSLNPKLPVVLFVGSGFERKGAFEIVAATKLLPKFQAIIVGQDKKINQLRDLARGHNILVTGPQNNIQKYLDAADIFCLPSLYDSFPNAALEALCCGLPIVLTKDVGLAPHIEKNLAGVICKKNKHSIADALIKAWEKRKLFSKNALKAAKTFEIKSKNKEWFHLYNELLKNKKIKVLHTESSLGWGGQEIRVLTEAKIYSKYGHEVIIAADKNSMIAKRAPLYGVKCDGINLQKKRLADLFSLRKLIKEERPDVISCHSSTDHWLSALARLTLNIKPAIVRTRHISTHVHRNLSSKWLYNKGCESIMTTSESIKDDLTRDKFVHAPTTSVPTGIDTDIFVPGNKLKQRKLLKLPQKHFIFGIAATLRSWKGHSDLIEAFNLLKNPLCTLIIIGDGPQMENCKKLAKTSYYPDNIKFIGDIQNIVPYLQAMDCFVLPSYANEGVPQALLQAMSVGLSIISCPVGGIPETLRNYKRALLTKPKSPELLSKAMLKTMKTTNTKQKKNIHRPFTLDIMYKSSLGVYDKAIKNRFEVD</sequence>
<dbReference type="SUPFAM" id="SSF53756">
    <property type="entry name" value="UDP-Glycosyltransferase/glycogen phosphorylase"/>
    <property type="match status" value="2"/>
</dbReference>
<feature type="domain" description="Glycosyl transferase family 1" evidence="1">
    <location>
        <begin position="190"/>
        <end position="337"/>
    </location>
</feature>
<dbReference type="Pfam" id="PF00534">
    <property type="entry name" value="Glycos_transf_1"/>
    <property type="match status" value="2"/>
</dbReference>
<dbReference type="KEGG" id="mbat:BN1208_0760"/>
<evidence type="ECO:0000259" key="1">
    <source>
        <dbReference type="Pfam" id="PF00534"/>
    </source>
</evidence>
<dbReference type="CDD" id="cd03801">
    <property type="entry name" value="GT4_PimA-like"/>
    <property type="match status" value="2"/>
</dbReference>
<dbReference type="PANTHER" id="PTHR12526:SF637">
    <property type="entry name" value="GLYCOSYLTRANSFERASE EPSF-RELATED"/>
    <property type="match status" value="1"/>
</dbReference>
<dbReference type="InterPro" id="IPR001296">
    <property type="entry name" value="Glyco_trans_1"/>
</dbReference>
<dbReference type="Pfam" id="PF13439">
    <property type="entry name" value="Glyco_transf_4"/>
    <property type="match status" value="2"/>
</dbReference>
<dbReference type="InterPro" id="IPR028098">
    <property type="entry name" value="Glyco_trans_4-like_N"/>
</dbReference>
<proteinExistence type="predicted"/>
<dbReference type="RefSeq" id="WP_052734630.1">
    <property type="nucleotide sequence ID" value="NZ_LN827929.1"/>
</dbReference>
<dbReference type="AlphaFoldDB" id="A0A0D6EVW8"/>
<evidence type="ECO:0000259" key="2">
    <source>
        <dbReference type="Pfam" id="PF13439"/>
    </source>
</evidence>
<keyword evidence="3" id="KW-0808">Transferase</keyword>
<dbReference type="EMBL" id="LN827929">
    <property type="protein sequence ID" value="CEZ19646.1"/>
    <property type="molecule type" value="Genomic_DNA"/>
</dbReference>
<protein>
    <submittedName>
        <fullName evidence="3">Group 1 glycosyl transferase (Modular protein)</fullName>
    </submittedName>
</protein>
<dbReference type="Proteomes" id="UP000064007">
    <property type="component" value="Chromosome 1"/>
</dbReference>
<evidence type="ECO:0000313" key="4">
    <source>
        <dbReference type="Proteomes" id="UP000064007"/>
    </source>
</evidence>
<accession>A0A0D6EVW8</accession>
<dbReference type="OrthoDB" id="433681at2"/>
<keyword evidence="4" id="KW-1185">Reference proteome</keyword>
<feature type="domain" description="Glycosyl transferase family 1" evidence="1">
    <location>
        <begin position="543"/>
        <end position="697"/>
    </location>
</feature>
<name>A0A0D6EVW8_9PROT</name>
<dbReference type="HOGENOM" id="CLU_379389_0_0_4"/>
<dbReference type="STRING" id="1581557.BN1208_0760"/>
<dbReference type="PANTHER" id="PTHR12526">
    <property type="entry name" value="GLYCOSYLTRANSFERASE"/>
    <property type="match status" value="1"/>
</dbReference>
<feature type="domain" description="Glycosyltransferase subfamily 4-like N-terminal" evidence="2">
    <location>
        <begin position="382"/>
        <end position="534"/>
    </location>
</feature>
<evidence type="ECO:0000313" key="3">
    <source>
        <dbReference type="EMBL" id="CEZ19646.1"/>
    </source>
</evidence>
<dbReference type="GO" id="GO:0016757">
    <property type="term" value="F:glycosyltransferase activity"/>
    <property type="evidence" value="ECO:0007669"/>
    <property type="project" value="InterPro"/>
</dbReference>